<protein>
    <recommendedName>
        <fullName evidence="7">Putative nickel-responsive regulator</fullName>
    </recommendedName>
</protein>
<proteinExistence type="inferred from homology"/>
<keyword evidence="6 7" id="KW-0804">Transcription</keyword>
<feature type="domain" description="Transcription factor NikR nickel binding C-terminal" evidence="10">
    <location>
        <begin position="59"/>
        <end position="134"/>
    </location>
</feature>
<keyword evidence="3 7" id="KW-0479">Metal-binding</keyword>
<dbReference type="PANTHER" id="PTHR34719">
    <property type="entry name" value="NICKEL-RESPONSIVE REGULATOR"/>
    <property type="match status" value="1"/>
</dbReference>
<keyword evidence="2 7" id="KW-0533">Nickel</keyword>
<dbReference type="InterPro" id="IPR002145">
    <property type="entry name" value="CopG"/>
</dbReference>
<keyword evidence="12" id="KW-1185">Reference proteome</keyword>
<evidence type="ECO:0000256" key="6">
    <source>
        <dbReference type="ARBA" id="ARBA00023163"/>
    </source>
</evidence>
<evidence type="ECO:0000256" key="2">
    <source>
        <dbReference type="ARBA" id="ARBA00022596"/>
    </source>
</evidence>
<dbReference type="Gene3D" id="1.10.1220.10">
    <property type="entry name" value="Met repressor-like"/>
    <property type="match status" value="1"/>
</dbReference>
<dbReference type="RefSeq" id="WP_249861513.1">
    <property type="nucleotide sequence ID" value="NZ_CP027059.1"/>
</dbReference>
<evidence type="ECO:0000256" key="3">
    <source>
        <dbReference type="ARBA" id="ARBA00022723"/>
    </source>
</evidence>
<name>A0ABY4RTY6_9BACL</name>
<reference evidence="11" key="2">
    <citation type="journal article" date="2021" name="J Anim Sci Technol">
        <title>Complete genome sequence of Paenibacillus konkukensis sp. nov. SK3146 as a potential probiotic strain.</title>
        <authorList>
            <person name="Jung H.I."/>
            <person name="Park S."/>
            <person name="Niu K.M."/>
            <person name="Lee S.W."/>
            <person name="Kothari D."/>
            <person name="Yi K.J."/>
            <person name="Kim S.K."/>
        </authorList>
    </citation>
    <scope>NUCLEOTIDE SEQUENCE</scope>
    <source>
        <strain evidence="11">SK3146</strain>
    </source>
</reference>
<dbReference type="NCBIfam" id="NF003381">
    <property type="entry name" value="PRK04460.1"/>
    <property type="match status" value="1"/>
</dbReference>
<dbReference type="InterPro" id="IPR010985">
    <property type="entry name" value="Ribbon_hlx_hlx"/>
</dbReference>
<evidence type="ECO:0000259" key="10">
    <source>
        <dbReference type="Pfam" id="PF08753"/>
    </source>
</evidence>
<evidence type="ECO:0000256" key="5">
    <source>
        <dbReference type="ARBA" id="ARBA00023125"/>
    </source>
</evidence>
<evidence type="ECO:0000259" key="9">
    <source>
        <dbReference type="Pfam" id="PF01402"/>
    </source>
</evidence>
<gene>
    <name evidence="11" type="ORF">SK3146_05222</name>
</gene>
<evidence type="ECO:0000313" key="12">
    <source>
        <dbReference type="Proteomes" id="UP001057134"/>
    </source>
</evidence>
<keyword evidence="4 7" id="KW-0805">Transcription regulation</keyword>
<dbReference type="SUPFAM" id="SSF55021">
    <property type="entry name" value="ACT-like"/>
    <property type="match status" value="1"/>
</dbReference>
<dbReference type="Proteomes" id="UP001057134">
    <property type="component" value="Chromosome"/>
</dbReference>
<accession>A0ABY4RTY6</accession>
<sequence>MSEKDALVRFGISMPQSLIEQFDALLEEQGYDNRSEAIRDLVRKALLAPSNIHPEQMAAGTIVMVYDHHVSDLPIVLTELQHEYHQEINSTMHIHLNHLQCLEVIVVRGVVSRLRELQQRIQVLKGVFYAELSVTHMDAGVHANSAHSGAHDHSHSHNHDHPHSHEHEHDSKGALHSRPDEDGEAPRIK</sequence>
<feature type="binding site" evidence="7">
    <location>
        <position position="82"/>
    </location>
    <ligand>
        <name>Ni(2+)</name>
        <dbReference type="ChEBI" id="CHEBI:49786"/>
    </ligand>
</feature>
<organism evidence="11 12">
    <name type="scientific">Paenibacillus konkukensis</name>
    <dbReference type="NCBI Taxonomy" id="2020716"/>
    <lineage>
        <taxon>Bacteria</taxon>
        <taxon>Bacillati</taxon>
        <taxon>Bacillota</taxon>
        <taxon>Bacilli</taxon>
        <taxon>Bacillales</taxon>
        <taxon>Paenibacillaceae</taxon>
        <taxon>Paenibacillus</taxon>
    </lineage>
</organism>
<evidence type="ECO:0000256" key="1">
    <source>
        <dbReference type="ARBA" id="ARBA00008478"/>
    </source>
</evidence>
<dbReference type="PANTHER" id="PTHR34719:SF2">
    <property type="entry name" value="NICKEL-RESPONSIVE REGULATOR"/>
    <property type="match status" value="1"/>
</dbReference>
<feature type="binding site" evidence="7">
    <location>
        <position position="93"/>
    </location>
    <ligand>
        <name>Ni(2+)</name>
        <dbReference type="ChEBI" id="CHEBI:49786"/>
    </ligand>
</feature>
<dbReference type="EMBL" id="CP027059">
    <property type="protein sequence ID" value="UQZ85932.1"/>
    <property type="molecule type" value="Genomic_DNA"/>
</dbReference>
<dbReference type="NCBIfam" id="NF002169">
    <property type="entry name" value="PRK01002.1"/>
    <property type="match status" value="1"/>
</dbReference>
<dbReference type="Gene3D" id="3.30.70.1150">
    <property type="entry name" value="ACT-like. Chain A, domain 2"/>
    <property type="match status" value="1"/>
</dbReference>
<dbReference type="SUPFAM" id="SSF47598">
    <property type="entry name" value="Ribbon-helix-helix"/>
    <property type="match status" value="1"/>
</dbReference>
<dbReference type="Pfam" id="PF08753">
    <property type="entry name" value="NikR_C"/>
    <property type="match status" value="1"/>
</dbReference>
<dbReference type="InterPro" id="IPR014864">
    <property type="entry name" value="TF_NikR_Ni-bd_C"/>
</dbReference>
<dbReference type="Pfam" id="PF01402">
    <property type="entry name" value="RHH_1"/>
    <property type="match status" value="1"/>
</dbReference>
<feature type="domain" description="Ribbon-helix-helix protein CopG" evidence="9">
    <location>
        <begin position="8"/>
        <end position="46"/>
    </location>
</feature>
<comment type="function">
    <text evidence="7">Transcriptional regulator.</text>
</comment>
<feature type="binding site" evidence="7">
    <location>
        <position position="95"/>
    </location>
    <ligand>
        <name>Ni(2+)</name>
        <dbReference type="ChEBI" id="CHEBI:49786"/>
    </ligand>
</feature>
<dbReference type="InterPro" id="IPR027271">
    <property type="entry name" value="Acetolactate_synth/TF_NikR_C"/>
</dbReference>
<feature type="region of interest" description="Disordered" evidence="8">
    <location>
        <begin position="144"/>
        <end position="189"/>
    </location>
</feature>
<dbReference type="InterPro" id="IPR022988">
    <property type="entry name" value="Ni_resp_reg_NikR"/>
</dbReference>
<evidence type="ECO:0000256" key="8">
    <source>
        <dbReference type="SAM" id="MobiDB-lite"/>
    </source>
</evidence>
<dbReference type="InterPro" id="IPR045865">
    <property type="entry name" value="ACT-like_dom_sf"/>
</dbReference>
<evidence type="ECO:0000256" key="7">
    <source>
        <dbReference type="HAMAP-Rule" id="MF_00476"/>
    </source>
</evidence>
<comment type="cofactor">
    <cofactor evidence="7">
        <name>Ni(2+)</name>
        <dbReference type="ChEBI" id="CHEBI:49786"/>
    </cofactor>
    <text evidence="7">Binds 1 nickel ion per subunit.</text>
</comment>
<comment type="similarity">
    <text evidence="1 7">Belongs to the transcriptional regulatory CopG/NikR family.</text>
</comment>
<dbReference type="NCBIfam" id="NF002815">
    <property type="entry name" value="PRK02967.1"/>
    <property type="match status" value="1"/>
</dbReference>
<feature type="compositionally biased region" description="Basic and acidic residues" evidence="8">
    <location>
        <begin position="149"/>
        <end position="189"/>
    </location>
</feature>
<dbReference type="HAMAP" id="MF_00476">
    <property type="entry name" value="NikR"/>
    <property type="match status" value="1"/>
</dbReference>
<evidence type="ECO:0000313" key="11">
    <source>
        <dbReference type="EMBL" id="UQZ85932.1"/>
    </source>
</evidence>
<feature type="binding site" evidence="7">
    <location>
        <position position="101"/>
    </location>
    <ligand>
        <name>Ni(2+)</name>
        <dbReference type="ChEBI" id="CHEBI:49786"/>
    </ligand>
</feature>
<keyword evidence="5 7" id="KW-0238">DNA-binding</keyword>
<dbReference type="InterPro" id="IPR050192">
    <property type="entry name" value="CopG/NikR_regulator"/>
</dbReference>
<dbReference type="CDD" id="cd22231">
    <property type="entry name" value="RHH_NikR_HicB-like"/>
    <property type="match status" value="1"/>
</dbReference>
<reference evidence="11" key="1">
    <citation type="submission" date="2018-02" db="EMBL/GenBank/DDBJ databases">
        <authorList>
            <person name="Kim S.-K."/>
            <person name="Jung H.-I."/>
            <person name="Lee S.-W."/>
        </authorList>
    </citation>
    <scope>NUCLEOTIDE SEQUENCE</scope>
    <source>
        <strain evidence="11">SK3146</strain>
    </source>
</reference>
<evidence type="ECO:0000256" key="4">
    <source>
        <dbReference type="ARBA" id="ARBA00023015"/>
    </source>
</evidence>
<dbReference type="InterPro" id="IPR013321">
    <property type="entry name" value="Arc_rbn_hlx_hlx"/>
</dbReference>